<evidence type="ECO:0000313" key="1">
    <source>
        <dbReference type="EMBL" id="KAL2546761.1"/>
    </source>
</evidence>
<dbReference type="AlphaFoldDB" id="A0ABD1WAR5"/>
<reference evidence="2" key="1">
    <citation type="submission" date="2024-07" db="EMBL/GenBank/DDBJ databases">
        <title>Two chromosome-level genome assemblies of Korean endemic species Abeliophyllum distichum and Forsythia ovata (Oleaceae).</title>
        <authorList>
            <person name="Jang H."/>
        </authorList>
    </citation>
    <scope>NUCLEOTIDE SEQUENCE [LARGE SCALE GENOMIC DNA]</scope>
</reference>
<organism evidence="1 2">
    <name type="scientific">Forsythia ovata</name>
    <dbReference type="NCBI Taxonomy" id="205694"/>
    <lineage>
        <taxon>Eukaryota</taxon>
        <taxon>Viridiplantae</taxon>
        <taxon>Streptophyta</taxon>
        <taxon>Embryophyta</taxon>
        <taxon>Tracheophyta</taxon>
        <taxon>Spermatophyta</taxon>
        <taxon>Magnoliopsida</taxon>
        <taxon>eudicotyledons</taxon>
        <taxon>Gunneridae</taxon>
        <taxon>Pentapetalae</taxon>
        <taxon>asterids</taxon>
        <taxon>lamiids</taxon>
        <taxon>Lamiales</taxon>
        <taxon>Oleaceae</taxon>
        <taxon>Forsythieae</taxon>
        <taxon>Forsythia</taxon>
    </lineage>
</organism>
<sequence length="107" mass="11943">MISLSPFAHSKCFQTLHSPRWKIEEADPMPLQQQQICCSMEKSLNVAVIGAGVAGLAMEKSDQLGRTWVYDPRVEYDPLGLDPNREIVHGSLYSSLCTNLPRHSDSL</sequence>
<protein>
    <recommendedName>
        <fullName evidence="3">Flavin-containing monooxygenase</fullName>
    </recommendedName>
</protein>
<gene>
    <name evidence="1" type="ORF">Fot_15994</name>
</gene>
<evidence type="ECO:0000313" key="2">
    <source>
        <dbReference type="Proteomes" id="UP001604277"/>
    </source>
</evidence>
<keyword evidence="2" id="KW-1185">Reference proteome</keyword>
<accession>A0ABD1WAR5</accession>
<dbReference type="Gene3D" id="3.50.50.60">
    <property type="entry name" value="FAD/NAD(P)-binding domain"/>
    <property type="match status" value="1"/>
</dbReference>
<proteinExistence type="predicted"/>
<dbReference type="Proteomes" id="UP001604277">
    <property type="component" value="Unassembled WGS sequence"/>
</dbReference>
<dbReference type="EMBL" id="JBFOLJ010000004">
    <property type="protein sequence ID" value="KAL2546761.1"/>
    <property type="molecule type" value="Genomic_DNA"/>
</dbReference>
<comment type="caution">
    <text evidence="1">The sequence shown here is derived from an EMBL/GenBank/DDBJ whole genome shotgun (WGS) entry which is preliminary data.</text>
</comment>
<name>A0ABD1WAR5_9LAMI</name>
<dbReference type="InterPro" id="IPR036188">
    <property type="entry name" value="FAD/NAD-bd_sf"/>
</dbReference>
<evidence type="ECO:0008006" key="3">
    <source>
        <dbReference type="Google" id="ProtNLM"/>
    </source>
</evidence>